<sequence>MTGAAGAALDEARGRLRLTAHQLDALALTVRSAAPETADQQRALDELRSAGILDGQDRVHPMAVQFVLAMTAPLIRMLVETSGPQGTSAAHVAVAGEDVWYSEPWPGSGPDDPVTYQRAELPTIVWDLGRLAGLHRSRVPAGATAVSAPAGLVDIVLEMASLGPAEWDDARTVALATTTTERWPDLDAQTRARWLAIVATLRSWWRVTVSWGDEGAGTGRWLSVLDCGADGYWRWDHPEDRTDDGVARVSLVPVSGGGLWEALQGLLPSSAELRAAVGHGRG</sequence>
<dbReference type="RefSeq" id="WP_207339685.1">
    <property type="nucleotide sequence ID" value="NZ_CP074405.1"/>
</dbReference>
<protein>
    <submittedName>
        <fullName evidence="1">Uncharacterized protein</fullName>
    </submittedName>
</protein>
<keyword evidence="2" id="KW-1185">Reference proteome</keyword>
<proteinExistence type="predicted"/>
<dbReference type="EMBL" id="CP074405">
    <property type="protein sequence ID" value="QVI62117.1"/>
    <property type="molecule type" value="Genomic_DNA"/>
</dbReference>
<accession>A0ABX8D7T4</accession>
<dbReference type="Proteomes" id="UP000677804">
    <property type="component" value="Chromosome"/>
</dbReference>
<evidence type="ECO:0000313" key="1">
    <source>
        <dbReference type="EMBL" id="QVI62117.1"/>
    </source>
</evidence>
<gene>
    <name evidence="1" type="ORF">KG103_17155</name>
</gene>
<evidence type="ECO:0000313" key="2">
    <source>
        <dbReference type="Proteomes" id="UP000677804"/>
    </source>
</evidence>
<name>A0ABX8D7T4_9CELL</name>
<organism evidence="1 2">
    <name type="scientific">Cellulomonas wangleii</name>
    <dbReference type="NCBI Taxonomy" id="2816956"/>
    <lineage>
        <taxon>Bacteria</taxon>
        <taxon>Bacillati</taxon>
        <taxon>Actinomycetota</taxon>
        <taxon>Actinomycetes</taxon>
        <taxon>Micrococcales</taxon>
        <taxon>Cellulomonadaceae</taxon>
        <taxon>Cellulomonas</taxon>
    </lineage>
</organism>
<reference evidence="1 2" key="1">
    <citation type="submission" date="2021-05" db="EMBL/GenBank/DDBJ databases">
        <title>Novel species in genus Cellulomonas.</title>
        <authorList>
            <person name="Zhang G."/>
        </authorList>
    </citation>
    <scope>NUCLEOTIDE SEQUENCE [LARGE SCALE GENOMIC DNA]</scope>
    <source>
        <strain evidence="2">zg-ZUI222</strain>
    </source>
</reference>